<dbReference type="PROSITE" id="PS51257">
    <property type="entry name" value="PROKAR_LIPOPROTEIN"/>
    <property type="match status" value="1"/>
</dbReference>
<evidence type="ECO:0000313" key="1">
    <source>
        <dbReference type="EMBL" id="WCO02224.1"/>
    </source>
</evidence>
<sequence length="230" mass="26734">MTRLLTIICILSILAACKAETKEQSSKPETISEVKKELSSAEKIAQAHGIDNWKNVNEIQFTFNVDRDENHSERTWKWQPKNNYVVSIVSKDSIIMYTRHDKLEPSFVKVDQGFINDKFWLLLPFQLVWDEGTTISESIKEVAPISKIKQNKITLTYGNKGGYTPGDAYDIYFDEDYLIREWVFRKGNSETPSMTNTFENYEEFNGMKIAKDHKMTEGNFNLYFSNIKVK</sequence>
<name>A0ABY7RZ93_9FLAO</name>
<protein>
    <recommendedName>
        <fullName evidence="3">Outer membrane lipoprotein-sorting protein</fullName>
    </recommendedName>
</protein>
<organism evidence="1 2">
    <name type="scientific">Psychroserpens ponticola</name>
    <dbReference type="NCBI Taxonomy" id="2932268"/>
    <lineage>
        <taxon>Bacteria</taxon>
        <taxon>Pseudomonadati</taxon>
        <taxon>Bacteroidota</taxon>
        <taxon>Flavobacteriia</taxon>
        <taxon>Flavobacteriales</taxon>
        <taxon>Flavobacteriaceae</taxon>
        <taxon>Psychroserpens</taxon>
    </lineage>
</organism>
<accession>A0ABY7RZ93</accession>
<proteinExistence type="predicted"/>
<evidence type="ECO:0000313" key="2">
    <source>
        <dbReference type="Proteomes" id="UP001202717"/>
    </source>
</evidence>
<gene>
    <name evidence="1" type="ORF">MUN68_001750</name>
</gene>
<dbReference type="RefSeq" id="WP_249995031.1">
    <property type="nucleotide sequence ID" value="NZ_CP116221.1"/>
</dbReference>
<dbReference type="EMBL" id="CP116221">
    <property type="protein sequence ID" value="WCO02224.1"/>
    <property type="molecule type" value="Genomic_DNA"/>
</dbReference>
<reference evidence="1 2" key="1">
    <citation type="submission" date="2023-01" db="EMBL/GenBank/DDBJ databases">
        <title>Psychroserpens ponticola sp. nov., isolated from seawater.</title>
        <authorList>
            <person name="Kristyanto S."/>
            <person name="Jung J."/>
            <person name="Kim J.M."/>
            <person name="Jeon C.O."/>
        </authorList>
    </citation>
    <scope>NUCLEOTIDE SEQUENCE [LARGE SCALE GENOMIC DNA]</scope>
    <source>
        <strain evidence="1 2">MSW6</strain>
    </source>
</reference>
<evidence type="ECO:0008006" key="3">
    <source>
        <dbReference type="Google" id="ProtNLM"/>
    </source>
</evidence>
<dbReference type="Proteomes" id="UP001202717">
    <property type="component" value="Chromosome"/>
</dbReference>
<keyword evidence="2" id="KW-1185">Reference proteome</keyword>